<dbReference type="InterPro" id="IPR035386">
    <property type="entry name" value="Arm-DNA-bind_5"/>
</dbReference>
<proteinExistence type="inferred from homology"/>
<dbReference type="Pfam" id="PF00589">
    <property type="entry name" value="Phage_integrase"/>
    <property type="match status" value="1"/>
</dbReference>
<evidence type="ECO:0000256" key="2">
    <source>
        <dbReference type="ARBA" id="ARBA00023125"/>
    </source>
</evidence>
<dbReference type="InterPro" id="IPR013762">
    <property type="entry name" value="Integrase-like_cat_sf"/>
</dbReference>
<dbReference type="Pfam" id="PF13102">
    <property type="entry name" value="Phage_int_SAM_5"/>
    <property type="match status" value="1"/>
</dbReference>
<dbReference type="PANTHER" id="PTHR30349">
    <property type="entry name" value="PHAGE INTEGRASE-RELATED"/>
    <property type="match status" value="1"/>
</dbReference>
<gene>
    <name evidence="5" type="ORF">HMPREF1016_01364</name>
</gene>
<evidence type="ECO:0000256" key="1">
    <source>
        <dbReference type="ARBA" id="ARBA00008857"/>
    </source>
</evidence>
<feature type="domain" description="Tyr recombinase" evidence="4">
    <location>
        <begin position="235"/>
        <end position="410"/>
    </location>
</feature>
<dbReference type="InterPro" id="IPR002104">
    <property type="entry name" value="Integrase_catalytic"/>
</dbReference>
<dbReference type="InterPro" id="IPR011010">
    <property type="entry name" value="DNA_brk_join_enz"/>
</dbReference>
<name>E5WXG2_9BACE</name>
<dbReference type="CDD" id="cd01185">
    <property type="entry name" value="INTN1_C_like"/>
    <property type="match status" value="1"/>
</dbReference>
<organism evidence="5 6">
    <name type="scientific">Bacteroides eggerthii 1_2_48FAA</name>
    <dbReference type="NCBI Taxonomy" id="665953"/>
    <lineage>
        <taxon>Bacteria</taxon>
        <taxon>Pseudomonadati</taxon>
        <taxon>Bacteroidota</taxon>
        <taxon>Bacteroidia</taxon>
        <taxon>Bacteroidales</taxon>
        <taxon>Bacteroidaceae</taxon>
        <taxon>Bacteroides</taxon>
    </lineage>
</organism>
<accession>E5WXG2</accession>
<keyword evidence="2" id="KW-0238">DNA-binding</keyword>
<dbReference type="PANTHER" id="PTHR30349:SF64">
    <property type="entry name" value="PROPHAGE INTEGRASE INTD-RELATED"/>
    <property type="match status" value="1"/>
</dbReference>
<reference evidence="5 6" key="1">
    <citation type="submission" date="2010-10" db="EMBL/GenBank/DDBJ databases">
        <title>The Genome Sequence of Bacteroides eggerthii strain 1_2_48FAA.</title>
        <authorList>
            <consortium name="The Broad Institute Genome Sequencing Platform"/>
            <person name="Ward D."/>
            <person name="Earl A."/>
            <person name="Feldgarden M."/>
            <person name="Young S.K."/>
            <person name="Gargeya S."/>
            <person name="Zeng Q."/>
            <person name="Alvarado L."/>
            <person name="Berlin A."/>
            <person name="Bochicchio J."/>
            <person name="Chapman S.B."/>
            <person name="Chen Z."/>
            <person name="Freedman E."/>
            <person name="Gellesch M."/>
            <person name="Goldberg J."/>
            <person name="Griggs A."/>
            <person name="Gujja S."/>
            <person name="Heilman E."/>
            <person name="Heiman D."/>
            <person name="Howarth C."/>
            <person name="Mehta T."/>
            <person name="Neiman D."/>
            <person name="Pearson M."/>
            <person name="Roberts A."/>
            <person name="Saif S."/>
            <person name="Shea T."/>
            <person name="Shenoy N."/>
            <person name="Sisk P."/>
            <person name="Stolte C."/>
            <person name="Sykes S."/>
            <person name="White J."/>
            <person name="Yandava C."/>
            <person name="Allen-Vercoe E."/>
            <person name="Ambrose C."/>
            <person name="Strauss J."/>
            <person name="Daigneault M."/>
            <person name="Haas B."/>
            <person name="Nusbaum C."/>
            <person name="Birren B."/>
        </authorList>
    </citation>
    <scope>NUCLEOTIDE SEQUENCE [LARGE SCALE GENOMIC DNA]</scope>
    <source>
        <strain evidence="5 6">1_2_48FAA</strain>
    </source>
</reference>
<dbReference type="HOGENOM" id="CLU_033139_2_0_10"/>
<evidence type="ECO:0000256" key="3">
    <source>
        <dbReference type="ARBA" id="ARBA00023172"/>
    </source>
</evidence>
<dbReference type="InterPro" id="IPR025269">
    <property type="entry name" value="SAM-like_dom"/>
</dbReference>
<dbReference type="Proteomes" id="UP000003246">
    <property type="component" value="Unassembled WGS sequence"/>
</dbReference>
<dbReference type="GO" id="GO:0003677">
    <property type="term" value="F:DNA binding"/>
    <property type="evidence" value="ECO:0007669"/>
    <property type="project" value="UniProtKB-KW"/>
</dbReference>
<dbReference type="EMBL" id="ACWG01000014">
    <property type="protein sequence ID" value="EFV30447.1"/>
    <property type="molecule type" value="Genomic_DNA"/>
</dbReference>
<comment type="similarity">
    <text evidence="1">Belongs to the 'phage' integrase family.</text>
</comment>
<protein>
    <submittedName>
        <fullName evidence="5">Phage integrase</fullName>
    </submittedName>
</protein>
<evidence type="ECO:0000313" key="6">
    <source>
        <dbReference type="Proteomes" id="UP000003246"/>
    </source>
</evidence>
<dbReference type="Pfam" id="PF17293">
    <property type="entry name" value="Arm-DNA-bind_5"/>
    <property type="match status" value="1"/>
</dbReference>
<dbReference type="PROSITE" id="PS51898">
    <property type="entry name" value="TYR_RECOMBINASE"/>
    <property type="match status" value="1"/>
</dbReference>
<comment type="caution">
    <text evidence="5">The sequence shown here is derived from an EMBL/GenBank/DDBJ whole genome shotgun (WGS) entry which is preliminary data.</text>
</comment>
<sequence length="421" mass="48658">MMLFQITCNFKNDVKMARKSFSVLFFIKKGKLLKNGEAPVCMRITVNGCMVDISIKRSCPVNLWNQAKENSKGKDRMSVELNHYLEITRSHIHQIYRELETSGKVITVDLVRKLFYGVDEDNKTLLQVFREHNEQSRKLIGKDFVSKTVQRYETTTRYLEEFIKKEYQLSDIALNNLEANFISKFDAFLKIEKGCAQNSAITRLKNLKKIIRIALENDWIKKDPFAYYRFKLEETDPKFLTMDEIKIILAKEFTIKRVEQVRDVFIFCVFTGLAFSDVKDLSPEHLVKDNKGELWIRKNRQKTKIMCNIPVLPVATSILEKYKNVAECTGKLLPVLSNQRMNSYLKEIADVCGLQKNLCTHSARHSYATSICLANGVSMENVAKMLGHADTSVTKHYARVLDQNIFKDMQKVNSCLSELAI</sequence>
<dbReference type="Gene3D" id="1.10.443.10">
    <property type="entry name" value="Intergrase catalytic core"/>
    <property type="match status" value="1"/>
</dbReference>
<dbReference type="AlphaFoldDB" id="E5WXG2"/>
<dbReference type="GO" id="GO:0015074">
    <property type="term" value="P:DNA integration"/>
    <property type="evidence" value="ECO:0007669"/>
    <property type="project" value="InterPro"/>
</dbReference>
<evidence type="ECO:0000259" key="4">
    <source>
        <dbReference type="PROSITE" id="PS51898"/>
    </source>
</evidence>
<evidence type="ECO:0000313" key="5">
    <source>
        <dbReference type="EMBL" id="EFV30447.1"/>
    </source>
</evidence>
<dbReference type="InterPro" id="IPR010998">
    <property type="entry name" value="Integrase_recombinase_N"/>
</dbReference>
<dbReference type="Gene3D" id="1.10.150.130">
    <property type="match status" value="1"/>
</dbReference>
<keyword evidence="3" id="KW-0233">DNA recombination</keyword>
<dbReference type="GO" id="GO:0006310">
    <property type="term" value="P:DNA recombination"/>
    <property type="evidence" value="ECO:0007669"/>
    <property type="project" value="UniProtKB-KW"/>
</dbReference>
<dbReference type="InterPro" id="IPR050090">
    <property type="entry name" value="Tyrosine_recombinase_XerCD"/>
</dbReference>
<dbReference type="SUPFAM" id="SSF56349">
    <property type="entry name" value="DNA breaking-rejoining enzymes"/>
    <property type="match status" value="1"/>
</dbReference>